<organism evidence="1 2">
    <name type="scientific">Eumeta variegata</name>
    <name type="common">Bagworm moth</name>
    <name type="synonym">Eumeta japonica</name>
    <dbReference type="NCBI Taxonomy" id="151549"/>
    <lineage>
        <taxon>Eukaryota</taxon>
        <taxon>Metazoa</taxon>
        <taxon>Ecdysozoa</taxon>
        <taxon>Arthropoda</taxon>
        <taxon>Hexapoda</taxon>
        <taxon>Insecta</taxon>
        <taxon>Pterygota</taxon>
        <taxon>Neoptera</taxon>
        <taxon>Endopterygota</taxon>
        <taxon>Lepidoptera</taxon>
        <taxon>Glossata</taxon>
        <taxon>Ditrysia</taxon>
        <taxon>Tineoidea</taxon>
        <taxon>Psychidae</taxon>
        <taxon>Oiketicinae</taxon>
        <taxon>Eumeta</taxon>
    </lineage>
</organism>
<keyword evidence="2" id="KW-1185">Reference proteome</keyword>
<gene>
    <name evidence="1" type="ORF">EVAR_94411_1</name>
</gene>
<dbReference type="EMBL" id="BGZK01000076">
    <property type="protein sequence ID" value="GBP16072.1"/>
    <property type="molecule type" value="Genomic_DNA"/>
</dbReference>
<accession>A0A4C1TQ16</accession>
<dbReference type="Proteomes" id="UP000299102">
    <property type="component" value="Unassembled WGS sequence"/>
</dbReference>
<evidence type="ECO:0000313" key="1">
    <source>
        <dbReference type="EMBL" id="GBP16072.1"/>
    </source>
</evidence>
<evidence type="ECO:0000313" key="2">
    <source>
        <dbReference type="Proteomes" id="UP000299102"/>
    </source>
</evidence>
<protein>
    <submittedName>
        <fullName evidence="1">Uncharacterized protein</fullName>
    </submittedName>
</protein>
<sequence>MEICIDTRNDNFVSIHTAEVTSTRGRRKGRRALNLRTAAEFRALYCTLSCRPPDAVTVSATTSYPRSASEQRGGLKLRKLVSAMGAGVSSAQAPGGELRLPESKLRFSPVQLAALNQHVSMLADIDRAGTN</sequence>
<name>A0A4C1TQ16_EUMVA</name>
<dbReference type="AlphaFoldDB" id="A0A4C1TQ16"/>
<comment type="caution">
    <text evidence="1">The sequence shown here is derived from an EMBL/GenBank/DDBJ whole genome shotgun (WGS) entry which is preliminary data.</text>
</comment>
<proteinExistence type="predicted"/>
<reference evidence="1 2" key="1">
    <citation type="journal article" date="2019" name="Commun. Biol.">
        <title>The bagworm genome reveals a unique fibroin gene that provides high tensile strength.</title>
        <authorList>
            <person name="Kono N."/>
            <person name="Nakamura H."/>
            <person name="Ohtoshi R."/>
            <person name="Tomita M."/>
            <person name="Numata K."/>
            <person name="Arakawa K."/>
        </authorList>
    </citation>
    <scope>NUCLEOTIDE SEQUENCE [LARGE SCALE GENOMIC DNA]</scope>
</reference>